<gene>
    <name evidence="4" type="ORF">D9613_005747</name>
</gene>
<sequence length="398" mass="44203">MSSSIDPPPSVFPPPPPPASGLARYRLLSPRAAGARVSPIQLGGMSIGDKWGAVLGAMNKEDSWRMLDAYYEKGGNFIDTANFYQEGSSEEFIGEWAEKRGIRDRLFIATKYTNNAFPNSPDGNRAHRILSAGNNAKSMHISIRESLKRLRTDYIDLFYVHWWDFDASVEEVMHALHALVLQGKVIYLGISDTPAWVVSMANQYARDHALTPFSVYQGQWNVLERSFERDIIPMARNQGMALAPWDVLCGGKIRTDAEEARREASAEYGRGGAAFYKRTPAQRAMSQALEKVASQVGAKSITSVAIAYVMQKTSFVFPIIGGRKVEHMLQNLEALEISLSEEQIRYIESVVPFEAGFPNNIVGDGTAYKDISLVNGNIDKQVAYEPIRPNTASSRKTQ</sequence>
<dbReference type="Gene3D" id="3.20.20.100">
    <property type="entry name" value="NADP-dependent oxidoreductase domain"/>
    <property type="match status" value="1"/>
</dbReference>
<dbReference type="InterPro" id="IPR050523">
    <property type="entry name" value="AKR_Detox_Biosynth"/>
</dbReference>
<organism evidence="4 5">
    <name type="scientific">Agrocybe pediades</name>
    <dbReference type="NCBI Taxonomy" id="84607"/>
    <lineage>
        <taxon>Eukaryota</taxon>
        <taxon>Fungi</taxon>
        <taxon>Dikarya</taxon>
        <taxon>Basidiomycota</taxon>
        <taxon>Agaricomycotina</taxon>
        <taxon>Agaricomycetes</taxon>
        <taxon>Agaricomycetidae</taxon>
        <taxon>Agaricales</taxon>
        <taxon>Agaricineae</taxon>
        <taxon>Strophariaceae</taxon>
        <taxon>Agrocybe</taxon>
    </lineage>
</organism>
<protein>
    <recommendedName>
        <fullName evidence="3">NADP-dependent oxidoreductase domain-containing protein</fullName>
    </recommendedName>
</protein>
<dbReference type="AlphaFoldDB" id="A0A8H4VQ31"/>
<dbReference type="Pfam" id="PF00248">
    <property type="entry name" value="Aldo_ket_red"/>
    <property type="match status" value="1"/>
</dbReference>
<name>A0A8H4VQ31_9AGAR</name>
<dbReference type="SUPFAM" id="SSF51430">
    <property type="entry name" value="NAD(P)-linked oxidoreductase"/>
    <property type="match status" value="1"/>
</dbReference>
<proteinExistence type="inferred from homology"/>
<evidence type="ECO:0000313" key="4">
    <source>
        <dbReference type="EMBL" id="KAF4617892.1"/>
    </source>
</evidence>
<evidence type="ECO:0000256" key="2">
    <source>
        <dbReference type="ARBA" id="ARBA00038157"/>
    </source>
</evidence>
<evidence type="ECO:0000256" key="1">
    <source>
        <dbReference type="ARBA" id="ARBA00023002"/>
    </source>
</evidence>
<dbReference type="PANTHER" id="PTHR43364">
    <property type="entry name" value="NADH-SPECIFIC METHYLGLYOXAL REDUCTASE-RELATED"/>
    <property type="match status" value="1"/>
</dbReference>
<keyword evidence="1" id="KW-0560">Oxidoreductase</keyword>
<dbReference type="InterPro" id="IPR023210">
    <property type="entry name" value="NADP_OxRdtase_dom"/>
</dbReference>
<accession>A0A8H4VQ31</accession>
<dbReference type="GO" id="GO:0016491">
    <property type="term" value="F:oxidoreductase activity"/>
    <property type="evidence" value="ECO:0007669"/>
    <property type="project" value="UniProtKB-KW"/>
</dbReference>
<reference evidence="4 5" key="1">
    <citation type="submission" date="2019-12" db="EMBL/GenBank/DDBJ databases">
        <authorList>
            <person name="Floudas D."/>
            <person name="Bentzer J."/>
            <person name="Ahren D."/>
            <person name="Johansson T."/>
            <person name="Persson P."/>
            <person name="Tunlid A."/>
        </authorList>
    </citation>
    <scope>NUCLEOTIDE SEQUENCE [LARGE SCALE GENOMIC DNA]</scope>
    <source>
        <strain evidence="4 5">CBS 102.39</strain>
    </source>
</reference>
<feature type="domain" description="NADP-dependent oxidoreductase" evidence="3">
    <location>
        <begin position="39"/>
        <end position="350"/>
    </location>
</feature>
<evidence type="ECO:0000313" key="5">
    <source>
        <dbReference type="Proteomes" id="UP000521872"/>
    </source>
</evidence>
<dbReference type="PANTHER" id="PTHR43364:SF2">
    <property type="entry name" value="ARYL-ALCOHOL DEHYDROGENASE AAD10-RELATED"/>
    <property type="match status" value="1"/>
</dbReference>
<dbReference type="InterPro" id="IPR036812">
    <property type="entry name" value="NAD(P)_OxRdtase_dom_sf"/>
</dbReference>
<comment type="caution">
    <text evidence="4">The sequence shown here is derived from an EMBL/GenBank/DDBJ whole genome shotgun (WGS) entry which is preliminary data.</text>
</comment>
<dbReference type="EMBL" id="JAACJL010000030">
    <property type="protein sequence ID" value="KAF4617892.1"/>
    <property type="molecule type" value="Genomic_DNA"/>
</dbReference>
<comment type="similarity">
    <text evidence="2">Belongs to the aldo/keto reductase family. Aldo/keto reductase 2 subfamily.</text>
</comment>
<keyword evidence="5" id="KW-1185">Reference proteome</keyword>
<dbReference type="Proteomes" id="UP000521872">
    <property type="component" value="Unassembled WGS sequence"/>
</dbReference>
<evidence type="ECO:0000259" key="3">
    <source>
        <dbReference type="Pfam" id="PF00248"/>
    </source>
</evidence>